<dbReference type="Gene3D" id="3.30.9.10">
    <property type="entry name" value="D-Amino Acid Oxidase, subunit A, domain 2"/>
    <property type="match status" value="1"/>
</dbReference>
<evidence type="ECO:0000256" key="3">
    <source>
        <dbReference type="ARBA" id="ARBA00023004"/>
    </source>
</evidence>
<reference evidence="7" key="1">
    <citation type="journal article" date="2014" name="Int. J. Syst. Evol. Microbiol.">
        <title>Complete genome sequence of Corynebacterium casei LMG S-19264T (=DSM 44701T), isolated from a smear-ripened cheese.</title>
        <authorList>
            <consortium name="US DOE Joint Genome Institute (JGI-PGF)"/>
            <person name="Walter F."/>
            <person name="Albersmeier A."/>
            <person name="Kalinowski J."/>
            <person name="Ruckert C."/>
        </authorList>
    </citation>
    <scope>NUCLEOTIDE SEQUENCE</scope>
    <source>
        <strain evidence="7">CGMCC 1.6333</strain>
    </source>
</reference>
<comment type="caution">
    <text evidence="7">The sequence shown here is derived from an EMBL/GenBank/DDBJ whole genome shotgun (WGS) entry which is preliminary data.</text>
</comment>
<feature type="domain" description="Rieske" evidence="6">
    <location>
        <begin position="423"/>
        <end position="506"/>
    </location>
</feature>
<evidence type="ECO:0000256" key="2">
    <source>
        <dbReference type="ARBA" id="ARBA00022723"/>
    </source>
</evidence>
<dbReference type="Proteomes" id="UP000618460">
    <property type="component" value="Unassembled WGS sequence"/>
</dbReference>
<evidence type="ECO:0000259" key="6">
    <source>
        <dbReference type="PROSITE" id="PS51296"/>
    </source>
</evidence>
<proteinExistence type="predicted"/>
<sequence length="506" mass="57295">MNKSYQVPSNTASYWKNTSPLPAFPQLTQDINVDIAIVGAGITGITTAYLLRKQGLKVALIEADTILSGTTEYTTAKITAQHGLIYDELIQHFGEDKAKLYYEAAMDAKQLITDTIVKHNIACEFSNEDAYIYTNSDKEMDKMRNEYKAYQKLSIEGELVDQIPLNIPVKKALVMKNQAQFHPLLYLKHLVETMVEDGVEIYEHTTATDITYNAKPMVQTKGKQNITCEKVVIASHYPFKDGSGFYFSRMYPERSYLIAVTTNKKFPGGMYINAEQPTRTIRATMDKGEEVWLIGGERHKTGHEKETVDHHIELEKFANNTFGIKEYKYRWSAQDLTTLDNMPYIGPLTKHEPNTLVATGYRKWGMTSGTVAAMIISDTIMNKGNRFASLFGPSRFDFDPDVKNFIKNNIHVAKHMVKGKLDIPSDKIDELEKDDAVIVRENGKRIGVYQDEQGNINRLDTTCPHMKCEVNWNKNEKTWDCPCHGSRFSKDGKVVEGPAKQALKGV</sequence>
<dbReference type="InterPro" id="IPR006076">
    <property type="entry name" value="FAD-dep_OxRdtase"/>
</dbReference>
<dbReference type="InterPro" id="IPR017941">
    <property type="entry name" value="Rieske_2Fe-2S"/>
</dbReference>
<dbReference type="PROSITE" id="PS51296">
    <property type="entry name" value="RIESKE"/>
    <property type="match status" value="1"/>
</dbReference>
<dbReference type="InterPro" id="IPR036922">
    <property type="entry name" value="Rieske_2Fe-2S_sf"/>
</dbReference>
<organism evidence="7 8">
    <name type="scientific">Paraliobacillus quinghaiensis</name>
    <dbReference type="NCBI Taxonomy" id="470815"/>
    <lineage>
        <taxon>Bacteria</taxon>
        <taxon>Bacillati</taxon>
        <taxon>Bacillota</taxon>
        <taxon>Bacilli</taxon>
        <taxon>Bacillales</taxon>
        <taxon>Bacillaceae</taxon>
        <taxon>Paraliobacillus</taxon>
    </lineage>
</organism>
<dbReference type="GO" id="GO:0051537">
    <property type="term" value="F:2 iron, 2 sulfur cluster binding"/>
    <property type="evidence" value="ECO:0007669"/>
    <property type="project" value="UniProtKB-KW"/>
</dbReference>
<dbReference type="GO" id="GO:0005737">
    <property type="term" value="C:cytoplasm"/>
    <property type="evidence" value="ECO:0007669"/>
    <property type="project" value="TreeGrafter"/>
</dbReference>
<accession>A0A917WQL6</accession>
<keyword evidence="8" id="KW-1185">Reference proteome</keyword>
<dbReference type="PRINTS" id="PR00162">
    <property type="entry name" value="RIESKE"/>
</dbReference>
<dbReference type="GO" id="GO:0046872">
    <property type="term" value="F:metal ion binding"/>
    <property type="evidence" value="ECO:0007669"/>
    <property type="project" value="UniProtKB-KW"/>
</dbReference>
<dbReference type="InterPro" id="IPR005805">
    <property type="entry name" value="Rieske_Fe-S_prot_C"/>
</dbReference>
<protein>
    <submittedName>
        <fullName evidence="7">(2Fe-2S)-binding protein</fullName>
    </submittedName>
</protein>
<dbReference type="SUPFAM" id="SSF51905">
    <property type="entry name" value="FAD/NAD(P)-binding domain"/>
    <property type="match status" value="1"/>
</dbReference>
<keyword evidence="2" id="KW-0479">Metal-binding</keyword>
<keyword evidence="5" id="KW-1015">Disulfide bond</keyword>
<dbReference type="InterPro" id="IPR036188">
    <property type="entry name" value="FAD/NAD-bd_sf"/>
</dbReference>
<dbReference type="PANTHER" id="PTHR13847:SF274">
    <property type="entry name" value="RIESKE 2FE-2S IRON-SULFUR PROTEIN YHFW-RELATED"/>
    <property type="match status" value="1"/>
</dbReference>
<name>A0A917WQL6_9BACI</name>
<dbReference type="RefSeq" id="WP_117152260.1">
    <property type="nucleotide sequence ID" value="NZ_BMLG01000001.1"/>
</dbReference>
<dbReference type="Pfam" id="PF01266">
    <property type="entry name" value="DAO"/>
    <property type="match status" value="1"/>
</dbReference>
<dbReference type="SUPFAM" id="SSF50022">
    <property type="entry name" value="ISP domain"/>
    <property type="match status" value="1"/>
</dbReference>
<dbReference type="Gene3D" id="3.50.50.60">
    <property type="entry name" value="FAD/NAD(P)-binding domain"/>
    <property type="match status" value="1"/>
</dbReference>
<reference evidence="7" key="2">
    <citation type="submission" date="2020-09" db="EMBL/GenBank/DDBJ databases">
        <authorList>
            <person name="Sun Q."/>
            <person name="Zhou Y."/>
        </authorList>
    </citation>
    <scope>NUCLEOTIDE SEQUENCE</scope>
    <source>
        <strain evidence="7">CGMCC 1.6333</strain>
    </source>
</reference>
<dbReference type="GO" id="GO:0016020">
    <property type="term" value="C:membrane"/>
    <property type="evidence" value="ECO:0007669"/>
    <property type="project" value="InterPro"/>
</dbReference>
<evidence type="ECO:0000256" key="5">
    <source>
        <dbReference type="ARBA" id="ARBA00023157"/>
    </source>
</evidence>
<evidence type="ECO:0000313" key="8">
    <source>
        <dbReference type="Proteomes" id="UP000618460"/>
    </source>
</evidence>
<dbReference type="EMBL" id="BMLG01000001">
    <property type="protein sequence ID" value="GGM23431.1"/>
    <property type="molecule type" value="Genomic_DNA"/>
</dbReference>
<keyword evidence="1" id="KW-0001">2Fe-2S</keyword>
<evidence type="ECO:0000256" key="1">
    <source>
        <dbReference type="ARBA" id="ARBA00022714"/>
    </source>
</evidence>
<dbReference type="Pfam" id="PF00355">
    <property type="entry name" value="Rieske"/>
    <property type="match status" value="1"/>
</dbReference>
<evidence type="ECO:0000256" key="4">
    <source>
        <dbReference type="ARBA" id="ARBA00023014"/>
    </source>
</evidence>
<dbReference type="CDD" id="cd03477">
    <property type="entry name" value="Rieske_YhfW_C"/>
    <property type="match status" value="1"/>
</dbReference>
<dbReference type="AlphaFoldDB" id="A0A917WQL6"/>
<dbReference type="FunFam" id="2.102.10.10:FF:000014">
    <property type="entry name" value="Oxidoreductase, FAD dependent"/>
    <property type="match status" value="1"/>
</dbReference>
<dbReference type="InterPro" id="IPR038010">
    <property type="entry name" value="YhfW_C"/>
</dbReference>
<dbReference type="OrthoDB" id="9767869at2"/>
<dbReference type="PANTHER" id="PTHR13847">
    <property type="entry name" value="SARCOSINE DEHYDROGENASE-RELATED"/>
    <property type="match status" value="1"/>
</dbReference>
<evidence type="ECO:0000313" key="7">
    <source>
        <dbReference type="EMBL" id="GGM23431.1"/>
    </source>
</evidence>
<dbReference type="GO" id="GO:0004497">
    <property type="term" value="F:monooxygenase activity"/>
    <property type="evidence" value="ECO:0007669"/>
    <property type="project" value="UniProtKB-ARBA"/>
</dbReference>
<keyword evidence="4" id="KW-0411">Iron-sulfur</keyword>
<gene>
    <name evidence="7" type="ORF">GCM10011351_06510</name>
</gene>
<dbReference type="GO" id="GO:0016705">
    <property type="term" value="F:oxidoreductase activity, acting on paired donors, with incorporation or reduction of molecular oxygen"/>
    <property type="evidence" value="ECO:0007669"/>
    <property type="project" value="UniProtKB-ARBA"/>
</dbReference>
<dbReference type="Gene3D" id="2.102.10.10">
    <property type="entry name" value="Rieske [2Fe-2S] iron-sulphur domain"/>
    <property type="match status" value="1"/>
</dbReference>
<keyword evidence="3" id="KW-0408">Iron</keyword>